<dbReference type="AlphaFoldDB" id="A0AAV5BRT4"/>
<dbReference type="EMBL" id="BQKI01000002">
    <property type="protein sequence ID" value="GJM89131.1"/>
    <property type="molecule type" value="Genomic_DNA"/>
</dbReference>
<feature type="region of interest" description="Disordered" evidence="1">
    <location>
        <begin position="1"/>
        <end position="38"/>
    </location>
</feature>
<reference evidence="3" key="1">
    <citation type="journal article" date="2018" name="DNA Res.">
        <title>Multiple hybrid de novo genome assembly of finger millet, an orphan allotetraploid crop.</title>
        <authorList>
            <person name="Hatakeyama M."/>
            <person name="Aluri S."/>
            <person name="Balachadran M.T."/>
            <person name="Sivarajan S.R."/>
            <person name="Patrignani A."/>
            <person name="Gruter S."/>
            <person name="Poveda L."/>
            <person name="Shimizu-Inatsugi R."/>
            <person name="Baeten J."/>
            <person name="Francoijs K.J."/>
            <person name="Nataraja K.N."/>
            <person name="Reddy Y.A.N."/>
            <person name="Phadnis S."/>
            <person name="Ravikumar R.L."/>
            <person name="Schlapbach R."/>
            <person name="Sreeman S.M."/>
            <person name="Shimizu K.K."/>
        </authorList>
    </citation>
    <scope>NUCLEOTIDE SEQUENCE</scope>
</reference>
<name>A0AAV5BRT4_ELECO</name>
<keyword evidence="4" id="KW-1185">Reference proteome</keyword>
<gene>
    <name evidence="3" type="primary">ga05282</name>
    <name evidence="2" type="synonym">ga04829</name>
    <name evidence="2" type="ORF">PR202_ga04829</name>
    <name evidence="3" type="ORF">PR202_ga05282</name>
</gene>
<sequence>MEWGRNFRTSPDPFPCLTGGTEDEEAGRVDGNADPPAQLRPAAVSARKWLRWPTVEEMTRLVRVLACEFFGEGFLRRAGVFGQVLGENAAGGANNLVVGGAG</sequence>
<dbReference type="Proteomes" id="UP001054889">
    <property type="component" value="Unassembled WGS sequence"/>
</dbReference>
<evidence type="ECO:0000313" key="4">
    <source>
        <dbReference type="Proteomes" id="UP001054889"/>
    </source>
</evidence>
<comment type="caution">
    <text evidence="3">The sequence shown here is derived from an EMBL/GenBank/DDBJ whole genome shotgun (WGS) entry which is preliminary data.</text>
</comment>
<evidence type="ECO:0000313" key="3">
    <source>
        <dbReference type="EMBL" id="GJM89131.1"/>
    </source>
</evidence>
<reference evidence="3" key="2">
    <citation type="submission" date="2021-12" db="EMBL/GenBank/DDBJ databases">
        <title>Resequencing data analysis of finger millet.</title>
        <authorList>
            <person name="Hatakeyama M."/>
            <person name="Aluri S."/>
            <person name="Balachadran M.T."/>
            <person name="Sivarajan S.R."/>
            <person name="Poveda L."/>
            <person name="Shimizu-Inatsugi R."/>
            <person name="Schlapbach R."/>
            <person name="Sreeman S.M."/>
            <person name="Shimizu K.K."/>
        </authorList>
    </citation>
    <scope>NUCLEOTIDE SEQUENCE</scope>
</reference>
<evidence type="ECO:0000256" key="1">
    <source>
        <dbReference type="SAM" id="MobiDB-lite"/>
    </source>
</evidence>
<organism evidence="3 4">
    <name type="scientific">Eleusine coracana subsp. coracana</name>
    <dbReference type="NCBI Taxonomy" id="191504"/>
    <lineage>
        <taxon>Eukaryota</taxon>
        <taxon>Viridiplantae</taxon>
        <taxon>Streptophyta</taxon>
        <taxon>Embryophyta</taxon>
        <taxon>Tracheophyta</taxon>
        <taxon>Spermatophyta</taxon>
        <taxon>Magnoliopsida</taxon>
        <taxon>Liliopsida</taxon>
        <taxon>Poales</taxon>
        <taxon>Poaceae</taxon>
        <taxon>PACMAD clade</taxon>
        <taxon>Chloridoideae</taxon>
        <taxon>Cynodonteae</taxon>
        <taxon>Eleusininae</taxon>
        <taxon>Eleusine</taxon>
    </lineage>
</organism>
<protein>
    <submittedName>
        <fullName evidence="3">Uncharacterized protein</fullName>
    </submittedName>
</protein>
<proteinExistence type="predicted"/>
<accession>A0AAV5BRT4</accession>
<dbReference type="EMBL" id="BQKI01000002">
    <property type="protein sequence ID" value="GJM88730.1"/>
    <property type="molecule type" value="Genomic_DNA"/>
</dbReference>
<evidence type="ECO:0000313" key="2">
    <source>
        <dbReference type="EMBL" id="GJM88730.1"/>
    </source>
</evidence>